<dbReference type="Gene3D" id="3.40.190.290">
    <property type="match status" value="1"/>
</dbReference>
<dbReference type="EMBL" id="JBIQWL010000008">
    <property type="protein sequence ID" value="MFH8252224.1"/>
    <property type="molecule type" value="Genomic_DNA"/>
</dbReference>
<keyword evidence="8" id="KW-1185">Reference proteome</keyword>
<feature type="compositionally biased region" description="Basic and acidic residues" evidence="5">
    <location>
        <begin position="177"/>
        <end position="204"/>
    </location>
</feature>
<dbReference type="PANTHER" id="PTHR30346">
    <property type="entry name" value="TRANSCRIPTIONAL DUAL REGULATOR HCAR-RELATED"/>
    <property type="match status" value="1"/>
</dbReference>
<evidence type="ECO:0000313" key="8">
    <source>
        <dbReference type="Proteomes" id="UP001610861"/>
    </source>
</evidence>
<evidence type="ECO:0000256" key="1">
    <source>
        <dbReference type="ARBA" id="ARBA00009437"/>
    </source>
</evidence>
<evidence type="ECO:0000256" key="5">
    <source>
        <dbReference type="SAM" id="MobiDB-lite"/>
    </source>
</evidence>
<evidence type="ECO:0000256" key="4">
    <source>
        <dbReference type="ARBA" id="ARBA00023163"/>
    </source>
</evidence>
<dbReference type="Gene3D" id="3.40.190.10">
    <property type="entry name" value="Periplasmic binding protein-like II"/>
    <property type="match status" value="2"/>
</dbReference>
<accession>A0ABW7QFS9</accession>
<gene>
    <name evidence="7" type="ORF">ACH3VR_17795</name>
</gene>
<keyword evidence="4" id="KW-0804">Transcription</keyword>
<name>A0ABW7QFS9_9MICO</name>
<dbReference type="SUPFAM" id="SSF53850">
    <property type="entry name" value="Periplasmic binding protein-like II"/>
    <property type="match status" value="1"/>
</dbReference>
<keyword evidence="2" id="KW-0805">Transcription regulation</keyword>
<evidence type="ECO:0000259" key="6">
    <source>
        <dbReference type="Pfam" id="PF03466"/>
    </source>
</evidence>
<dbReference type="Pfam" id="PF03466">
    <property type="entry name" value="LysR_substrate"/>
    <property type="match status" value="1"/>
</dbReference>
<dbReference type="InterPro" id="IPR005119">
    <property type="entry name" value="LysR_subst-bd"/>
</dbReference>
<comment type="caution">
    <text evidence="7">The sequence shown here is derived from an EMBL/GenBank/DDBJ whole genome shotgun (WGS) entry which is preliminary data.</text>
</comment>
<sequence>MAKSGGSRGASKRGRRDAAPGRAAKPGRTTPPKAAGGKTRTSGSGTAANDRGGQGSVPTTDDPPAWHAPATFVLGEVPGATPGKWVDIWRERMPQVELELRPIAVATQREELLGIGSPAEEAHDAAADTPAAVAEARDAAADTGPAAAEPHHPAADTRPAAAEPHDAAADTRPAAAEPHDAAAEAHDGSDEERGPGDETAEPRAVDSAAGPIDAAIVRLPIAPDGLHVIPLYEEQPVVVVSKDSHLNAADELELADLEGEVVIVPVDDVLSVDVPGAQAPAFDPPETTADAIATVAAGVGIVIVPMSLARLHHRRDAASIPLRDGPVSRVALAWPADRTTPHVETFVGIVRGRTSNSSRA</sequence>
<feature type="region of interest" description="Disordered" evidence="5">
    <location>
        <begin position="114"/>
        <end position="208"/>
    </location>
</feature>
<evidence type="ECO:0000256" key="2">
    <source>
        <dbReference type="ARBA" id="ARBA00023015"/>
    </source>
</evidence>
<reference evidence="7 8" key="1">
    <citation type="submission" date="2024-09" db="EMBL/GenBank/DDBJ databases">
        <authorList>
            <person name="Pan X."/>
        </authorList>
    </citation>
    <scope>NUCLEOTIDE SEQUENCE [LARGE SCALE GENOMIC DNA]</scope>
    <source>
        <strain evidence="7 8">B2969</strain>
    </source>
</reference>
<evidence type="ECO:0000256" key="3">
    <source>
        <dbReference type="ARBA" id="ARBA00023125"/>
    </source>
</evidence>
<dbReference type="PANTHER" id="PTHR30346:SF0">
    <property type="entry name" value="HCA OPERON TRANSCRIPTIONAL ACTIVATOR HCAR"/>
    <property type="match status" value="1"/>
</dbReference>
<comment type="similarity">
    <text evidence="1">Belongs to the LysR transcriptional regulatory family.</text>
</comment>
<protein>
    <submittedName>
        <fullName evidence="7">LysR substrate-binding domain-containing protein</fullName>
    </submittedName>
</protein>
<proteinExistence type="inferred from homology"/>
<feature type="region of interest" description="Disordered" evidence="5">
    <location>
        <begin position="1"/>
        <end position="81"/>
    </location>
</feature>
<organism evidence="7 8">
    <name type="scientific">Microbacterium alkaliflavum</name>
    <dbReference type="NCBI Taxonomy" id="3248839"/>
    <lineage>
        <taxon>Bacteria</taxon>
        <taxon>Bacillati</taxon>
        <taxon>Actinomycetota</taxon>
        <taxon>Actinomycetes</taxon>
        <taxon>Micrococcales</taxon>
        <taxon>Microbacteriaceae</taxon>
        <taxon>Microbacterium</taxon>
    </lineage>
</organism>
<dbReference type="RefSeq" id="WP_397557656.1">
    <property type="nucleotide sequence ID" value="NZ_JBIQWL010000008.1"/>
</dbReference>
<keyword evidence="3" id="KW-0238">DNA-binding</keyword>
<evidence type="ECO:0000313" key="7">
    <source>
        <dbReference type="EMBL" id="MFH8252224.1"/>
    </source>
</evidence>
<dbReference type="Proteomes" id="UP001610861">
    <property type="component" value="Unassembled WGS sequence"/>
</dbReference>
<feature type="domain" description="LysR substrate-binding" evidence="6">
    <location>
        <begin position="209"/>
        <end position="352"/>
    </location>
</feature>